<dbReference type="Proteomes" id="UP000799439">
    <property type="component" value="Unassembled WGS sequence"/>
</dbReference>
<evidence type="ECO:0000256" key="1">
    <source>
        <dbReference type="SAM" id="MobiDB-lite"/>
    </source>
</evidence>
<feature type="compositionally biased region" description="Gly residues" evidence="1">
    <location>
        <begin position="468"/>
        <end position="527"/>
    </location>
</feature>
<keyword evidence="3" id="KW-1185">Reference proteome</keyword>
<sequence length="527" mass="57344">MDIGKSILQVSLSRADGTLDPITKESLAEFHSNFDVIRRDGVSKSSSESTACLQWILINIAPSEARSQALGKYLVKLATNEAKSTLVNATNVSYSDTVDPRRARRSESNDDDKKIWYSVQDSNSEPSLQRSMLAMTILQLLDLVMYAINSGPSASTSHLESFATELKPHLIELIRLASPEQHKSALELHRAVHNLLTAWKEDCIFDALDSMHLRAPARAAYTTWQTWLRITHPTSHLQLQKQCKTPSSLVHRPQYHGSMTDAWHQLPAGVLLPHIHPGCGPIDISLLRPLPLSSSIDPDLLTQVQSHITFANTLYAGPQPNPTESNEDVALNSLGLRLTRDPATGKRKLAETYYGWSPRFIADLKRRRKNGPLPITKKPTAPLPTPAENFPPPPPPQQQQQSAPPPPPAPSQFPPAMPPRPQGWQGAWPPLPPNARGGVVPPPPPPPMTEYAPPPPPPPPMQQQGYGMNQGGYGMDRGGYGPDRGRGQGAPWGGRGRGDGYGGRGGRGGSGGGRGWGNGGARGRWGR</sequence>
<feature type="region of interest" description="Disordered" evidence="1">
    <location>
        <begin position="365"/>
        <end position="527"/>
    </location>
</feature>
<dbReference type="AlphaFoldDB" id="A0A9P4J6A3"/>
<proteinExistence type="predicted"/>
<dbReference type="EMBL" id="ML996085">
    <property type="protein sequence ID" value="KAF2153198.1"/>
    <property type="molecule type" value="Genomic_DNA"/>
</dbReference>
<name>A0A9P4J6A3_9PEZI</name>
<evidence type="ECO:0000313" key="2">
    <source>
        <dbReference type="EMBL" id="KAF2153198.1"/>
    </source>
</evidence>
<comment type="caution">
    <text evidence="2">The sequence shown here is derived from an EMBL/GenBank/DDBJ whole genome shotgun (WGS) entry which is preliminary data.</text>
</comment>
<feature type="compositionally biased region" description="Pro residues" evidence="1">
    <location>
        <begin position="381"/>
        <end position="421"/>
    </location>
</feature>
<protein>
    <recommendedName>
        <fullName evidence="4">CID domain-containing protein</fullName>
    </recommendedName>
</protein>
<feature type="compositionally biased region" description="Pro residues" evidence="1">
    <location>
        <begin position="440"/>
        <end position="461"/>
    </location>
</feature>
<dbReference type="PANTHER" id="PTHR46345:SF8">
    <property type="entry name" value="FORMIN 3, ISOFORM B"/>
    <property type="match status" value="1"/>
</dbReference>
<evidence type="ECO:0000313" key="3">
    <source>
        <dbReference type="Proteomes" id="UP000799439"/>
    </source>
</evidence>
<reference evidence="2" key="1">
    <citation type="journal article" date="2020" name="Stud. Mycol.">
        <title>101 Dothideomycetes genomes: a test case for predicting lifestyles and emergence of pathogens.</title>
        <authorList>
            <person name="Haridas S."/>
            <person name="Albert R."/>
            <person name="Binder M."/>
            <person name="Bloem J."/>
            <person name="Labutti K."/>
            <person name="Salamov A."/>
            <person name="Andreopoulos B."/>
            <person name="Baker S."/>
            <person name="Barry K."/>
            <person name="Bills G."/>
            <person name="Bluhm B."/>
            <person name="Cannon C."/>
            <person name="Castanera R."/>
            <person name="Culley D."/>
            <person name="Daum C."/>
            <person name="Ezra D."/>
            <person name="Gonzalez J."/>
            <person name="Henrissat B."/>
            <person name="Kuo A."/>
            <person name="Liang C."/>
            <person name="Lipzen A."/>
            <person name="Lutzoni F."/>
            <person name="Magnuson J."/>
            <person name="Mondo S."/>
            <person name="Nolan M."/>
            <person name="Ohm R."/>
            <person name="Pangilinan J."/>
            <person name="Park H.-J."/>
            <person name="Ramirez L."/>
            <person name="Alfaro M."/>
            <person name="Sun H."/>
            <person name="Tritt A."/>
            <person name="Yoshinaga Y."/>
            <person name="Zwiers L.-H."/>
            <person name="Turgeon B."/>
            <person name="Goodwin S."/>
            <person name="Spatafora J."/>
            <person name="Crous P."/>
            <person name="Grigoriev I."/>
        </authorList>
    </citation>
    <scope>NUCLEOTIDE SEQUENCE</scope>
    <source>
        <strain evidence="2">CBS 260.36</strain>
    </source>
</reference>
<accession>A0A9P4J6A3</accession>
<gene>
    <name evidence="2" type="ORF">K461DRAFT_312640</name>
</gene>
<dbReference type="PANTHER" id="PTHR46345">
    <property type="entry name" value="INVERTED FORMIN-2"/>
    <property type="match status" value="1"/>
</dbReference>
<organism evidence="2 3">
    <name type="scientific">Myriangium duriaei CBS 260.36</name>
    <dbReference type="NCBI Taxonomy" id="1168546"/>
    <lineage>
        <taxon>Eukaryota</taxon>
        <taxon>Fungi</taxon>
        <taxon>Dikarya</taxon>
        <taxon>Ascomycota</taxon>
        <taxon>Pezizomycotina</taxon>
        <taxon>Dothideomycetes</taxon>
        <taxon>Dothideomycetidae</taxon>
        <taxon>Myriangiales</taxon>
        <taxon>Myriangiaceae</taxon>
        <taxon>Myriangium</taxon>
    </lineage>
</organism>
<dbReference type="OrthoDB" id="21470at2759"/>
<evidence type="ECO:0008006" key="4">
    <source>
        <dbReference type="Google" id="ProtNLM"/>
    </source>
</evidence>